<protein>
    <submittedName>
        <fullName evidence="1">Uncharacterized protein</fullName>
    </submittedName>
</protein>
<organism evidence="1 2">
    <name type="scientific">Mycobacterium gallinarum</name>
    <dbReference type="NCBI Taxonomy" id="39689"/>
    <lineage>
        <taxon>Bacteria</taxon>
        <taxon>Bacillati</taxon>
        <taxon>Actinomycetota</taxon>
        <taxon>Actinomycetes</taxon>
        <taxon>Mycobacteriales</taxon>
        <taxon>Mycobacteriaceae</taxon>
        <taxon>Mycobacterium</taxon>
    </lineage>
</organism>
<sequence>MVTPSRTAVWYSAASAVSPASIQATTSATGAPGSGGVVGTVLVVVVGDDCLLVLGGIGVIRSAPPSVEDEHPATSIKIAISPASRIPARLAGRLADTVQARRRAAFANVG</sequence>
<dbReference type="KEGG" id="mgau:MGALJ_14840"/>
<accession>A0A9W4B0Q7</accession>
<proteinExistence type="predicted"/>
<evidence type="ECO:0000313" key="1">
    <source>
        <dbReference type="EMBL" id="BBY91815.1"/>
    </source>
</evidence>
<name>A0A9W4B0Q7_9MYCO</name>
<dbReference type="AlphaFoldDB" id="A0A9W4B0Q7"/>
<gene>
    <name evidence="1" type="ORF">MGALJ_14840</name>
</gene>
<dbReference type="EMBL" id="AP022601">
    <property type="protein sequence ID" value="BBY91815.1"/>
    <property type="molecule type" value="Genomic_DNA"/>
</dbReference>
<keyword evidence="2" id="KW-1185">Reference proteome</keyword>
<reference evidence="1 2" key="1">
    <citation type="journal article" date="2019" name="Emerg. Microbes Infect.">
        <title>Comprehensive subspecies identification of 175 nontuberculous mycobacteria species based on 7547 genomic profiles.</title>
        <authorList>
            <person name="Matsumoto Y."/>
            <person name="Kinjo T."/>
            <person name="Motooka D."/>
            <person name="Nabeya D."/>
            <person name="Jung N."/>
            <person name="Uechi K."/>
            <person name="Horii T."/>
            <person name="Iida T."/>
            <person name="Fujita J."/>
            <person name="Nakamura S."/>
        </authorList>
    </citation>
    <scope>NUCLEOTIDE SEQUENCE [LARGE SCALE GENOMIC DNA]</scope>
    <source>
        <strain evidence="1 2">JCM 6399</strain>
    </source>
</reference>
<evidence type="ECO:0000313" key="2">
    <source>
        <dbReference type="Proteomes" id="UP000465785"/>
    </source>
</evidence>
<dbReference type="Proteomes" id="UP000465785">
    <property type="component" value="Chromosome"/>
</dbReference>